<keyword evidence="3" id="KW-1003">Cell membrane</keyword>
<dbReference type="Pfam" id="PF07714">
    <property type="entry name" value="PK_Tyr_Ser-Thr"/>
    <property type="match status" value="1"/>
</dbReference>
<evidence type="ECO:0000256" key="7">
    <source>
        <dbReference type="ARBA" id="ARBA00022692"/>
    </source>
</evidence>
<evidence type="ECO:0000256" key="2">
    <source>
        <dbReference type="ARBA" id="ARBA00012513"/>
    </source>
</evidence>
<dbReference type="PANTHER" id="PTHR46008">
    <property type="entry name" value="LEAF RUST 10 DISEASE-RESISTANCE LOCUS RECEPTOR-LIKE PROTEIN KINASE-LIKE 1.4"/>
    <property type="match status" value="1"/>
</dbReference>
<dbReference type="InterPro" id="IPR025287">
    <property type="entry name" value="WAK_GUB"/>
</dbReference>
<keyword evidence="11 18" id="KW-0067">ATP-binding</keyword>
<keyword evidence="5" id="KW-0597">Phosphoprotein</keyword>
<proteinExistence type="predicted"/>
<dbReference type="PROSITE" id="PS50011">
    <property type="entry name" value="PROTEIN_KINASE_DOM"/>
    <property type="match status" value="1"/>
</dbReference>
<name>A0A0D9V4C1_9ORYZ</name>
<comment type="subcellular location">
    <subcellularLocation>
        <location evidence="1">Cell membrane</location>
        <topology evidence="1">Single-pass type I membrane protein</topology>
    </subcellularLocation>
</comment>
<evidence type="ECO:0000313" key="24">
    <source>
        <dbReference type="Proteomes" id="UP000032180"/>
    </source>
</evidence>
<evidence type="ECO:0000256" key="16">
    <source>
        <dbReference type="ARBA" id="ARBA00047899"/>
    </source>
</evidence>
<keyword evidence="6" id="KW-0808">Transferase</keyword>
<evidence type="ECO:0000256" key="15">
    <source>
        <dbReference type="ARBA" id="ARBA00023180"/>
    </source>
</evidence>
<keyword evidence="15" id="KW-0325">Glycoprotein</keyword>
<dbReference type="AlphaFoldDB" id="A0A0D9V4C1"/>
<keyword evidence="4" id="KW-0723">Serine/threonine-protein kinase</keyword>
<feature type="region of interest" description="Disordered" evidence="19">
    <location>
        <begin position="651"/>
        <end position="679"/>
    </location>
</feature>
<evidence type="ECO:0000256" key="8">
    <source>
        <dbReference type="ARBA" id="ARBA00022729"/>
    </source>
</evidence>
<evidence type="ECO:0000256" key="5">
    <source>
        <dbReference type="ARBA" id="ARBA00022553"/>
    </source>
</evidence>
<dbReference type="FunFam" id="3.30.200.20:FF:000214">
    <property type="entry name" value="WAK1-OsWAK receptor-like cytoplasmic kinase (OsWAK-RLCK)"/>
    <property type="match status" value="1"/>
</dbReference>
<dbReference type="FunFam" id="1.10.510.10:FF:000161">
    <property type="entry name" value="Wall-associated receptor kinase-like 20"/>
    <property type="match status" value="1"/>
</dbReference>
<dbReference type="GO" id="GO:0030247">
    <property type="term" value="F:polysaccharide binding"/>
    <property type="evidence" value="ECO:0007669"/>
    <property type="project" value="InterPro"/>
</dbReference>
<keyword evidence="12 20" id="KW-1133">Transmembrane helix</keyword>
<feature type="transmembrane region" description="Helical" evidence="20">
    <location>
        <begin position="285"/>
        <end position="307"/>
    </location>
</feature>
<evidence type="ECO:0000256" key="12">
    <source>
        <dbReference type="ARBA" id="ARBA00022989"/>
    </source>
</evidence>
<dbReference type="EC" id="2.7.11.1" evidence="2"/>
<evidence type="ECO:0000256" key="10">
    <source>
        <dbReference type="ARBA" id="ARBA00022777"/>
    </source>
</evidence>
<keyword evidence="7 20" id="KW-0812">Transmembrane</keyword>
<dbReference type="Gene3D" id="1.10.510.10">
    <property type="entry name" value="Transferase(Phosphotransferase) domain 1"/>
    <property type="match status" value="1"/>
</dbReference>
<dbReference type="InterPro" id="IPR017441">
    <property type="entry name" value="Protein_kinase_ATP_BS"/>
</dbReference>
<keyword evidence="24" id="KW-1185">Reference proteome</keyword>
<evidence type="ECO:0000256" key="20">
    <source>
        <dbReference type="SAM" id="Phobius"/>
    </source>
</evidence>
<dbReference type="SMART" id="SM00220">
    <property type="entry name" value="S_TKc"/>
    <property type="match status" value="1"/>
</dbReference>
<evidence type="ECO:0000256" key="6">
    <source>
        <dbReference type="ARBA" id="ARBA00022679"/>
    </source>
</evidence>
<comment type="catalytic activity">
    <reaction evidence="17">
        <text>L-seryl-[protein] + ATP = O-phospho-L-seryl-[protein] + ADP + H(+)</text>
        <dbReference type="Rhea" id="RHEA:17989"/>
        <dbReference type="Rhea" id="RHEA-COMP:9863"/>
        <dbReference type="Rhea" id="RHEA-COMP:11604"/>
        <dbReference type="ChEBI" id="CHEBI:15378"/>
        <dbReference type="ChEBI" id="CHEBI:29999"/>
        <dbReference type="ChEBI" id="CHEBI:30616"/>
        <dbReference type="ChEBI" id="CHEBI:83421"/>
        <dbReference type="ChEBI" id="CHEBI:456216"/>
        <dbReference type="EC" id="2.7.11.1"/>
    </reaction>
</comment>
<evidence type="ECO:0000256" key="11">
    <source>
        <dbReference type="ARBA" id="ARBA00022840"/>
    </source>
</evidence>
<evidence type="ECO:0000313" key="23">
    <source>
        <dbReference type="EnsemblPlants" id="LPERR01G23240.2"/>
    </source>
</evidence>
<evidence type="ECO:0000256" key="13">
    <source>
        <dbReference type="ARBA" id="ARBA00023136"/>
    </source>
</evidence>
<protein>
    <recommendedName>
        <fullName evidence="2">non-specific serine/threonine protein kinase</fullName>
        <ecNumber evidence="2">2.7.11.1</ecNumber>
    </recommendedName>
</protein>
<dbReference type="Pfam" id="PF13947">
    <property type="entry name" value="GUB_WAK_bind"/>
    <property type="match status" value="1"/>
</dbReference>
<evidence type="ECO:0000259" key="22">
    <source>
        <dbReference type="PROSITE" id="PS50011"/>
    </source>
</evidence>
<evidence type="ECO:0000256" key="17">
    <source>
        <dbReference type="ARBA" id="ARBA00048679"/>
    </source>
</evidence>
<organism evidence="23 24">
    <name type="scientific">Leersia perrieri</name>
    <dbReference type="NCBI Taxonomy" id="77586"/>
    <lineage>
        <taxon>Eukaryota</taxon>
        <taxon>Viridiplantae</taxon>
        <taxon>Streptophyta</taxon>
        <taxon>Embryophyta</taxon>
        <taxon>Tracheophyta</taxon>
        <taxon>Spermatophyta</taxon>
        <taxon>Magnoliopsida</taxon>
        <taxon>Liliopsida</taxon>
        <taxon>Poales</taxon>
        <taxon>Poaceae</taxon>
        <taxon>BOP clade</taxon>
        <taxon>Oryzoideae</taxon>
        <taxon>Oryzeae</taxon>
        <taxon>Oryzinae</taxon>
        <taxon>Leersia</taxon>
    </lineage>
</organism>
<evidence type="ECO:0000256" key="1">
    <source>
        <dbReference type="ARBA" id="ARBA00004251"/>
    </source>
</evidence>
<keyword evidence="10" id="KW-0418">Kinase</keyword>
<feature type="signal peptide" evidence="21">
    <location>
        <begin position="1"/>
        <end position="24"/>
    </location>
</feature>
<accession>A0A0D9V4C1</accession>
<reference evidence="23" key="3">
    <citation type="submission" date="2015-04" db="UniProtKB">
        <authorList>
            <consortium name="EnsemblPlants"/>
        </authorList>
    </citation>
    <scope>IDENTIFICATION</scope>
</reference>
<dbReference type="GO" id="GO:0004674">
    <property type="term" value="F:protein serine/threonine kinase activity"/>
    <property type="evidence" value="ECO:0007669"/>
    <property type="project" value="UniProtKB-KW"/>
</dbReference>
<evidence type="ECO:0000256" key="3">
    <source>
        <dbReference type="ARBA" id="ARBA00022475"/>
    </source>
</evidence>
<dbReference type="PROSITE" id="PS00108">
    <property type="entry name" value="PROTEIN_KINASE_ST"/>
    <property type="match status" value="1"/>
</dbReference>
<evidence type="ECO:0000256" key="4">
    <source>
        <dbReference type="ARBA" id="ARBA00022527"/>
    </source>
</evidence>
<feature type="chain" id="PRO_5002347019" description="non-specific serine/threonine protein kinase" evidence="21">
    <location>
        <begin position="25"/>
        <end position="702"/>
    </location>
</feature>
<dbReference type="CDD" id="cd12087">
    <property type="entry name" value="TM_EGFR-like"/>
    <property type="match status" value="1"/>
</dbReference>
<reference evidence="24" key="2">
    <citation type="submission" date="2013-12" db="EMBL/GenBank/DDBJ databases">
        <authorList>
            <person name="Yu Y."/>
            <person name="Lee S."/>
            <person name="de Baynast K."/>
            <person name="Wissotski M."/>
            <person name="Liu L."/>
            <person name="Talag J."/>
            <person name="Goicoechea J."/>
            <person name="Angelova A."/>
            <person name="Jetty R."/>
            <person name="Kudrna D."/>
            <person name="Golser W."/>
            <person name="Rivera L."/>
            <person name="Zhang J."/>
            <person name="Wing R."/>
        </authorList>
    </citation>
    <scope>NUCLEOTIDE SEQUENCE</scope>
</reference>
<dbReference type="InterPro" id="IPR001245">
    <property type="entry name" value="Ser-Thr/Tyr_kinase_cat_dom"/>
</dbReference>
<reference evidence="23 24" key="1">
    <citation type="submission" date="2012-08" db="EMBL/GenBank/DDBJ databases">
        <title>Oryza genome evolution.</title>
        <authorList>
            <person name="Wing R.A."/>
        </authorList>
    </citation>
    <scope>NUCLEOTIDE SEQUENCE</scope>
</reference>
<evidence type="ECO:0000256" key="18">
    <source>
        <dbReference type="PROSITE-ProRule" id="PRU10141"/>
    </source>
</evidence>
<evidence type="ECO:0000256" key="19">
    <source>
        <dbReference type="SAM" id="MobiDB-lite"/>
    </source>
</evidence>
<comment type="catalytic activity">
    <reaction evidence="16">
        <text>L-threonyl-[protein] + ATP = O-phospho-L-threonyl-[protein] + ADP + H(+)</text>
        <dbReference type="Rhea" id="RHEA:46608"/>
        <dbReference type="Rhea" id="RHEA-COMP:11060"/>
        <dbReference type="Rhea" id="RHEA-COMP:11605"/>
        <dbReference type="ChEBI" id="CHEBI:15378"/>
        <dbReference type="ChEBI" id="CHEBI:30013"/>
        <dbReference type="ChEBI" id="CHEBI:30616"/>
        <dbReference type="ChEBI" id="CHEBI:61977"/>
        <dbReference type="ChEBI" id="CHEBI:456216"/>
        <dbReference type="EC" id="2.7.11.1"/>
    </reaction>
</comment>
<sequence length="702" mass="77768">MPSLLCRRQLFLLLLLLLVAASHGDSSGDTYDTSMCLPESTCGNISIRYPFYFYNKTKDINGSNNSYCGYPGLAIDCDDGKLTLQLNGADKYKVNNISYGSITNVSLVDRDFVDYSSGCTKVDHNVTTPPASWLFFPDMSVEYLVFFLGCSFMNLPRKNTDPITCRFIGLAGQSYVIPKDQVLPGNWSQFCNQIFEVPVLKYQPVDPNSDAWRNGGYGQVLRQGFQLSWNDTGRPPNCTQCEESKGRCGFSQNREFLACLCPNGRVHSVNCSASDTGSNKKARKIIAAVVGGISAMLVLGAIAIFVVRKRKHRKVNSSSKLLNNNKYSGSGGTPRSMGGDMESGSVKDLQTHLFSYEELEEATDSFNDNRELGDGGFGTVYKGKLRDGRVVAVKKLYNNSYRRVEQFVNEAAILSRLRHPNLVMFYGCTSSHSRELLLVYEFVANGTVADHLHGHRAQERALSWPLRLGIAVESAAALTYLHAIEPPIVHRDVKTTNILLDADFHVKVADFGLSRLFPVDVTHVSTAPQGTPGYVDPEYHQCYQLTDKSDVYSFGVVLVELISSKPAVDITRQRNEINLAGMAINRIQKSQLEELVDIDLGYESDPATKKMMTMVAELAFRCLQQNGEMRPPIKEVLEVLKGIQELCVVEKDGGKDKDGPPLSPNTVHAHWDSRQTTPNTSQIKLKIAVTTTSPETSVKHTI</sequence>
<dbReference type="InterPro" id="IPR000719">
    <property type="entry name" value="Prot_kinase_dom"/>
</dbReference>
<feature type="binding site" evidence="18">
    <location>
        <position position="395"/>
    </location>
    <ligand>
        <name>ATP</name>
        <dbReference type="ChEBI" id="CHEBI:30616"/>
    </ligand>
</feature>
<dbReference type="Gramene" id="LPERR01G23240.2">
    <property type="protein sequence ID" value="LPERR01G23240.2"/>
    <property type="gene ID" value="LPERR01G23240"/>
</dbReference>
<dbReference type="Pfam" id="PF14380">
    <property type="entry name" value="WAK_assoc"/>
    <property type="match status" value="1"/>
</dbReference>
<keyword evidence="13 20" id="KW-0472">Membrane</keyword>
<dbReference type="PANTHER" id="PTHR46008:SF60">
    <property type="entry name" value="PROTEIN KINASE DOMAIN-CONTAINING PROTEIN"/>
    <property type="match status" value="1"/>
</dbReference>
<keyword evidence="8 21" id="KW-0732">Signal</keyword>
<dbReference type="InterPro" id="IPR008271">
    <property type="entry name" value="Ser/Thr_kinase_AS"/>
</dbReference>
<dbReference type="PROSITE" id="PS00107">
    <property type="entry name" value="PROTEIN_KINASE_ATP"/>
    <property type="match status" value="1"/>
</dbReference>
<dbReference type="CDD" id="cd14066">
    <property type="entry name" value="STKc_IRAK"/>
    <property type="match status" value="1"/>
</dbReference>
<evidence type="ECO:0000256" key="9">
    <source>
        <dbReference type="ARBA" id="ARBA00022741"/>
    </source>
</evidence>
<evidence type="ECO:0000256" key="14">
    <source>
        <dbReference type="ARBA" id="ARBA00023170"/>
    </source>
</evidence>
<dbReference type="GO" id="GO:0005886">
    <property type="term" value="C:plasma membrane"/>
    <property type="evidence" value="ECO:0007669"/>
    <property type="project" value="UniProtKB-SubCell"/>
</dbReference>
<dbReference type="GO" id="GO:0005524">
    <property type="term" value="F:ATP binding"/>
    <property type="evidence" value="ECO:0007669"/>
    <property type="project" value="UniProtKB-UniRule"/>
</dbReference>
<feature type="region of interest" description="Disordered" evidence="19">
    <location>
        <begin position="320"/>
        <end position="342"/>
    </location>
</feature>
<evidence type="ECO:0000256" key="21">
    <source>
        <dbReference type="SAM" id="SignalP"/>
    </source>
</evidence>
<dbReference type="EnsemblPlants" id="LPERR01G23240.2">
    <property type="protein sequence ID" value="LPERR01G23240.2"/>
    <property type="gene ID" value="LPERR01G23240"/>
</dbReference>
<dbReference type="InterPro" id="IPR032872">
    <property type="entry name" value="WAK_assoc_C"/>
</dbReference>
<dbReference type="InterPro" id="IPR011009">
    <property type="entry name" value="Kinase-like_dom_sf"/>
</dbReference>
<dbReference type="Proteomes" id="UP000032180">
    <property type="component" value="Chromosome 1"/>
</dbReference>
<feature type="domain" description="Protein kinase" evidence="22">
    <location>
        <begin position="366"/>
        <end position="643"/>
    </location>
</feature>
<dbReference type="Gene3D" id="3.30.200.20">
    <property type="entry name" value="Phosphorylase Kinase, domain 1"/>
    <property type="match status" value="1"/>
</dbReference>
<dbReference type="HOGENOM" id="CLU_000288_115_3_1"/>
<dbReference type="SUPFAM" id="SSF56112">
    <property type="entry name" value="Protein kinase-like (PK-like)"/>
    <property type="match status" value="1"/>
</dbReference>
<keyword evidence="14" id="KW-0675">Receptor</keyword>
<keyword evidence="9 18" id="KW-0547">Nucleotide-binding</keyword>